<feature type="domain" description="Penicillin-binding protein transpeptidase" evidence="12">
    <location>
        <begin position="299"/>
        <end position="508"/>
    </location>
</feature>
<dbReference type="Pfam" id="PF00912">
    <property type="entry name" value="Transgly"/>
    <property type="match status" value="1"/>
</dbReference>
<dbReference type="GO" id="GO:0008658">
    <property type="term" value="F:penicillin binding"/>
    <property type="evidence" value="ECO:0007669"/>
    <property type="project" value="InterPro"/>
</dbReference>
<evidence type="ECO:0000256" key="1">
    <source>
        <dbReference type="ARBA" id="ARBA00004752"/>
    </source>
</evidence>
<evidence type="ECO:0000256" key="6">
    <source>
        <dbReference type="ARBA" id="ARBA00022676"/>
    </source>
</evidence>
<evidence type="ECO:0000313" key="16">
    <source>
        <dbReference type="Proteomes" id="UP000005953"/>
    </source>
</evidence>
<comment type="caution">
    <text evidence="15">The sequence shown here is derived from an EMBL/GenBank/DDBJ whole genome shotgun (WGS) entry which is preliminary data.</text>
</comment>
<gene>
    <name evidence="15" type="ORF">MED297_02780</name>
</gene>
<evidence type="ECO:0000256" key="5">
    <source>
        <dbReference type="ARBA" id="ARBA00022670"/>
    </source>
</evidence>
<dbReference type="GO" id="GO:0030288">
    <property type="term" value="C:outer membrane-bounded periplasmic space"/>
    <property type="evidence" value="ECO:0007669"/>
    <property type="project" value="TreeGrafter"/>
</dbReference>
<comment type="pathway">
    <text evidence="1">Cell wall biogenesis; peptidoglycan biosynthesis.</text>
</comment>
<dbReference type="SUPFAM" id="SSF56601">
    <property type="entry name" value="beta-lactamase/transpeptidase-like"/>
    <property type="match status" value="1"/>
</dbReference>
<feature type="domain" description="Glycosyl transferase family 51" evidence="13">
    <location>
        <begin position="48"/>
        <end position="223"/>
    </location>
</feature>
<dbReference type="InterPro" id="IPR036950">
    <property type="entry name" value="PBP_transglycosylase"/>
</dbReference>
<dbReference type="InterPro" id="IPR011815">
    <property type="entry name" value="PBP_1c"/>
</dbReference>
<dbReference type="Proteomes" id="UP000005953">
    <property type="component" value="Unassembled WGS sequence"/>
</dbReference>
<dbReference type="PANTHER" id="PTHR32282:SF15">
    <property type="entry name" value="PENICILLIN-BINDING PROTEIN 1C"/>
    <property type="match status" value="1"/>
</dbReference>
<comment type="catalytic activity">
    <reaction evidence="11">
        <text>[GlcNAc-(1-&gt;4)-Mur2Ac(oyl-L-Ala-gamma-D-Glu-L-Lys-D-Ala-D-Ala)](n)-di-trans,octa-cis-undecaprenyl diphosphate + beta-D-GlcNAc-(1-&gt;4)-Mur2Ac(oyl-L-Ala-gamma-D-Glu-L-Lys-D-Ala-D-Ala)-di-trans,octa-cis-undecaprenyl diphosphate = [GlcNAc-(1-&gt;4)-Mur2Ac(oyl-L-Ala-gamma-D-Glu-L-Lys-D-Ala-D-Ala)](n+1)-di-trans,octa-cis-undecaprenyl diphosphate + di-trans,octa-cis-undecaprenyl diphosphate + H(+)</text>
        <dbReference type="Rhea" id="RHEA:23708"/>
        <dbReference type="Rhea" id="RHEA-COMP:9602"/>
        <dbReference type="Rhea" id="RHEA-COMP:9603"/>
        <dbReference type="ChEBI" id="CHEBI:15378"/>
        <dbReference type="ChEBI" id="CHEBI:58405"/>
        <dbReference type="ChEBI" id="CHEBI:60033"/>
        <dbReference type="ChEBI" id="CHEBI:78435"/>
        <dbReference type="EC" id="2.4.99.28"/>
    </reaction>
</comment>
<dbReference type="NCBIfam" id="TIGR02073">
    <property type="entry name" value="PBP_1c"/>
    <property type="match status" value="1"/>
</dbReference>
<dbReference type="Gene3D" id="3.40.710.10">
    <property type="entry name" value="DD-peptidase/beta-lactamase superfamily"/>
    <property type="match status" value="1"/>
</dbReference>
<dbReference type="STRING" id="314283.MED297_02780"/>
<dbReference type="EMBL" id="AAOE01000018">
    <property type="protein sequence ID" value="EAR08594.1"/>
    <property type="molecule type" value="Genomic_DNA"/>
</dbReference>
<keyword evidence="16" id="KW-1185">Reference proteome</keyword>
<evidence type="ECO:0000256" key="4">
    <source>
        <dbReference type="ARBA" id="ARBA00022645"/>
    </source>
</evidence>
<evidence type="ECO:0000259" key="14">
    <source>
        <dbReference type="Pfam" id="PF06832"/>
    </source>
</evidence>
<dbReference type="GO" id="GO:0004180">
    <property type="term" value="F:carboxypeptidase activity"/>
    <property type="evidence" value="ECO:0007669"/>
    <property type="project" value="UniProtKB-KW"/>
</dbReference>
<organism evidence="15 16">
    <name type="scientific">Reinekea blandensis MED297</name>
    <dbReference type="NCBI Taxonomy" id="314283"/>
    <lineage>
        <taxon>Bacteria</taxon>
        <taxon>Pseudomonadati</taxon>
        <taxon>Pseudomonadota</taxon>
        <taxon>Gammaproteobacteria</taxon>
        <taxon>Oceanospirillales</taxon>
        <taxon>Saccharospirillaceae</taxon>
        <taxon>Reinekea</taxon>
    </lineage>
</organism>
<keyword evidence="6" id="KW-0328">Glycosyltransferase</keyword>
<dbReference type="GO" id="GO:0006508">
    <property type="term" value="P:proteolysis"/>
    <property type="evidence" value="ECO:0007669"/>
    <property type="project" value="UniProtKB-KW"/>
</dbReference>
<dbReference type="EC" id="2.4.99.28" evidence="10"/>
<evidence type="ECO:0000256" key="7">
    <source>
        <dbReference type="ARBA" id="ARBA00022679"/>
    </source>
</evidence>
<dbReference type="InterPro" id="IPR012338">
    <property type="entry name" value="Beta-lactam/transpept-like"/>
</dbReference>
<keyword evidence="7" id="KW-0808">Transferase</keyword>
<dbReference type="UniPathway" id="UPA00219"/>
<dbReference type="RefSeq" id="WP_008047179.1">
    <property type="nucleotide sequence ID" value="NZ_CH724153.1"/>
</dbReference>
<dbReference type="PANTHER" id="PTHR32282">
    <property type="entry name" value="BINDING PROTEIN TRANSPEPTIDASE, PUTATIVE-RELATED"/>
    <property type="match status" value="1"/>
</dbReference>
<dbReference type="Pfam" id="PF06832">
    <property type="entry name" value="BiPBP_C"/>
    <property type="match status" value="1"/>
</dbReference>
<keyword evidence="5" id="KW-0645">Protease</keyword>
<evidence type="ECO:0000256" key="9">
    <source>
        <dbReference type="ARBA" id="ARBA00023268"/>
    </source>
</evidence>
<dbReference type="InterPro" id="IPR023346">
    <property type="entry name" value="Lysozyme-like_dom_sf"/>
</dbReference>
<dbReference type="GO" id="GO:0009252">
    <property type="term" value="P:peptidoglycan biosynthetic process"/>
    <property type="evidence" value="ECO:0007669"/>
    <property type="project" value="UniProtKB-UniPathway"/>
</dbReference>
<protein>
    <recommendedName>
        <fullName evidence="10">peptidoglycan glycosyltransferase</fullName>
        <ecNumber evidence="10">2.4.99.28</ecNumber>
    </recommendedName>
</protein>
<name>A4BGU8_9GAMM</name>
<comment type="similarity">
    <text evidence="3">In the N-terminal section; belongs to the glycosyltransferase 51 family.</text>
</comment>
<feature type="domain" description="Penicillin-binding C-terminal" evidence="14">
    <location>
        <begin position="672"/>
        <end position="751"/>
    </location>
</feature>
<evidence type="ECO:0000259" key="13">
    <source>
        <dbReference type="Pfam" id="PF00912"/>
    </source>
</evidence>
<evidence type="ECO:0000313" key="15">
    <source>
        <dbReference type="EMBL" id="EAR08594.1"/>
    </source>
</evidence>
<dbReference type="InterPro" id="IPR009647">
    <property type="entry name" value="PBP_C"/>
</dbReference>
<dbReference type="OrthoDB" id="9766909at2"/>
<evidence type="ECO:0000256" key="3">
    <source>
        <dbReference type="ARBA" id="ARBA00007739"/>
    </source>
</evidence>
<dbReference type="Pfam" id="PF00905">
    <property type="entry name" value="Transpeptidase"/>
    <property type="match status" value="1"/>
</dbReference>
<evidence type="ECO:0000256" key="2">
    <source>
        <dbReference type="ARBA" id="ARBA00007090"/>
    </source>
</evidence>
<reference evidence="15 16" key="1">
    <citation type="submission" date="2006-02" db="EMBL/GenBank/DDBJ databases">
        <authorList>
            <person name="Pinhassi J."/>
            <person name="Pedros-Alio C."/>
            <person name="Ferriera S."/>
            <person name="Johnson J."/>
            <person name="Kravitz S."/>
            <person name="Halpern A."/>
            <person name="Remington K."/>
            <person name="Beeson K."/>
            <person name="Tran B."/>
            <person name="Rogers Y.-H."/>
            <person name="Friedman R."/>
            <person name="Venter J.C."/>
        </authorList>
    </citation>
    <scope>NUCLEOTIDE SEQUENCE [LARGE SCALE GENOMIC DNA]</scope>
    <source>
        <strain evidence="15 16">MED297</strain>
    </source>
</reference>
<evidence type="ECO:0000256" key="10">
    <source>
        <dbReference type="ARBA" id="ARBA00044770"/>
    </source>
</evidence>
<proteinExistence type="inferred from homology"/>
<accession>A4BGU8</accession>
<keyword evidence="9" id="KW-0511">Multifunctional enzyme</keyword>
<dbReference type="SUPFAM" id="SSF53955">
    <property type="entry name" value="Lysozyme-like"/>
    <property type="match status" value="1"/>
</dbReference>
<dbReference type="AlphaFoldDB" id="A4BGU8"/>
<dbReference type="HOGENOM" id="CLU_006354_7_3_6"/>
<dbReference type="GO" id="GO:0008955">
    <property type="term" value="F:peptidoglycan glycosyltransferase activity"/>
    <property type="evidence" value="ECO:0007669"/>
    <property type="project" value="UniProtKB-EC"/>
</dbReference>
<comment type="similarity">
    <text evidence="2">In the C-terminal section; belongs to the transpeptidase family.</text>
</comment>
<sequence>MRFYSFRRAFLSSILVLPLLGLVLIDVFAPVDLTPKSGSRLVLAANGQPLRAFADAQGVWRYPVTPAQVSPNYLEALIAYEDQYFYQHPGVNPLALMRAFLQAVRYGEVVSGGSTLTMQVARLRYPEPRTLTGKFKEMVRALQLEWHYSKQDILTYYLNHAPFGGTIEGVQAASLTYLGYDAQYLTDAQAALLAVLPQAPTRYRPDLHPEQAQLARNKVLHRLEALGVWSSERVADAELETVTALPREQYMDAPLLARRLAGRSISPTLSTYIDASWQRQVANRVSGYVETISDDVSAAVLIMNNDTGEVPVYVGSAEFASQQRAGHVDMVKAIRSPGSTLKPFIYGLAMDQGLIHSESLLMDVPLRFQDYQPDNFTEGFSGAVSVSEALQRSLNVPAVQVLDELGSAHLYLALQKAGAHLQLPPGESPNLSIALGGLGTDLESLVTLFSSLDRAGETIRPRYQPDEPVVTQSLLSPGAAWMIRQTLSSSESTPHGLALKTGTSYGFRDSWAVAVADGYTIGVWVGRPDGAPVTGHFGSRTAVPLLVNTLLPVITGNALPARPESVEADTICWPTGKPEPESLCDERRRAWILEDTYPPSLMTAGQGTSHSSQVLLNLAIDSGLQVPFGCELATKTVSTVLWPLPLNAWRPVEQRVQSRLPGFDPRCNARLRTAARLPLTLAGIREGDVIAANPQAPIPVRLWAEGGQPPYFWYLNGQLQSERSSVFQFLPDPQFQYEVVLMDYQGQLDRQTIESN</sequence>
<keyword evidence="8" id="KW-0378">Hydrolase</keyword>
<dbReference type="InterPro" id="IPR001264">
    <property type="entry name" value="Glyco_trans_51"/>
</dbReference>
<evidence type="ECO:0000256" key="11">
    <source>
        <dbReference type="ARBA" id="ARBA00049902"/>
    </source>
</evidence>
<evidence type="ECO:0000259" key="12">
    <source>
        <dbReference type="Pfam" id="PF00905"/>
    </source>
</evidence>
<dbReference type="InterPro" id="IPR050396">
    <property type="entry name" value="Glycosyltr_51/Transpeptidase"/>
</dbReference>
<dbReference type="InterPro" id="IPR001460">
    <property type="entry name" value="PCN-bd_Tpept"/>
</dbReference>
<keyword evidence="4" id="KW-0121">Carboxypeptidase</keyword>
<evidence type="ECO:0000256" key="8">
    <source>
        <dbReference type="ARBA" id="ARBA00022801"/>
    </source>
</evidence>
<dbReference type="Gene3D" id="1.10.3810.10">
    <property type="entry name" value="Biosynthetic peptidoglycan transglycosylase-like"/>
    <property type="match status" value="1"/>
</dbReference>